<proteinExistence type="predicted"/>
<feature type="active site" description="Proton donor" evidence="2">
    <location>
        <position position="56"/>
    </location>
</feature>
<name>A0A5C5FVE2_9BASI</name>
<dbReference type="GO" id="GO:0016616">
    <property type="term" value="F:oxidoreductase activity, acting on the CH-OH group of donors, NAD or NADP as acceptor"/>
    <property type="evidence" value="ECO:0007669"/>
    <property type="project" value="UniProtKB-ARBA"/>
</dbReference>
<dbReference type="AlphaFoldDB" id="A0A5C5FVE2"/>
<dbReference type="STRING" id="5288.A0A5C5FVE2"/>
<dbReference type="InterPro" id="IPR036812">
    <property type="entry name" value="NAD(P)_OxRdtase_dom_sf"/>
</dbReference>
<organism evidence="6 7">
    <name type="scientific">Rhodotorula diobovata</name>
    <dbReference type="NCBI Taxonomy" id="5288"/>
    <lineage>
        <taxon>Eukaryota</taxon>
        <taxon>Fungi</taxon>
        <taxon>Dikarya</taxon>
        <taxon>Basidiomycota</taxon>
        <taxon>Pucciniomycotina</taxon>
        <taxon>Microbotryomycetes</taxon>
        <taxon>Sporidiobolales</taxon>
        <taxon>Sporidiobolaceae</taxon>
        <taxon>Rhodotorula</taxon>
    </lineage>
</organism>
<dbReference type="EMBL" id="SOZI01000079">
    <property type="protein sequence ID" value="TNY19994.1"/>
    <property type="molecule type" value="Genomic_DNA"/>
</dbReference>
<dbReference type="FunFam" id="3.20.20.100:FF:000002">
    <property type="entry name" value="2,5-diketo-D-gluconic acid reductase A"/>
    <property type="match status" value="1"/>
</dbReference>
<dbReference type="PRINTS" id="PR00069">
    <property type="entry name" value="ALDKETRDTASE"/>
</dbReference>
<keyword evidence="1" id="KW-0560">Oxidoreductase</keyword>
<protein>
    <submittedName>
        <fullName evidence="6">NADP-dependent oxidoreductase domain-containing protein</fullName>
    </submittedName>
</protein>
<feature type="site" description="Lowers pKa of active site Tyr" evidence="4">
    <location>
        <position position="81"/>
    </location>
</feature>
<sequence>MPGPQYIDVPTYKLSHGGSIPAVGLGTWQSQPGEVEHAVEVALKNGYRHVDGAFVYKNEKEVGEGLKASGVPRSDVFLTSKLWCTHHRNVEEAVKRSLDNFGTDYLDLYLIHWPVPLNPNGNDPLFPRKEDGTRDRDTEWSINDTWRQMEAVLEKGLVKAIGVSNFSESMLESLLKTAKVVPVANQIELHPYLPQHDLVAYLASKDILAQAYSPLGSTDSPLLKDEEIQKIADKHGVSVGTVLISYQVNRGVVVLPKSVTEKRIIDNFKLIKLDEDDMATLNGLHKTKGKRFIKPDWNVDLGFKDW</sequence>
<feature type="domain" description="NADP-dependent oxidoreductase" evidence="5">
    <location>
        <begin position="23"/>
        <end position="284"/>
    </location>
</feature>
<dbReference type="InterPro" id="IPR018170">
    <property type="entry name" value="Aldo/ket_reductase_CS"/>
</dbReference>
<keyword evidence="7" id="KW-1185">Reference proteome</keyword>
<dbReference type="Pfam" id="PF00248">
    <property type="entry name" value="Aldo_ket_red"/>
    <property type="match status" value="1"/>
</dbReference>
<dbReference type="PROSITE" id="PS00798">
    <property type="entry name" value="ALDOKETO_REDUCTASE_1"/>
    <property type="match status" value="1"/>
</dbReference>
<dbReference type="PIRSF" id="PIRSF000097">
    <property type="entry name" value="AKR"/>
    <property type="match status" value="1"/>
</dbReference>
<evidence type="ECO:0000256" key="1">
    <source>
        <dbReference type="ARBA" id="ARBA00023002"/>
    </source>
</evidence>
<accession>A0A5C5FVE2</accession>
<evidence type="ECO:0000259" key="5">
    <source>
        <dbReference type="Pfam" id="PF00248"/>
    </source>
</evidence>
<evidence type="ECO:0000313" key="6">
    <source>
        <dbReference type="EMBL" id="TNY19994.1"/>
    </source>
</evidence>
<dbReference type="PANTHER" id="PTHR11732">
    <property type="entry name" value="ALDO/KETO REDUCTASE"/>
    <property type="match status" value="1"/>
</dbReference>
<dbReference type="PROSITE" id="PS00062">
    <property type="entry name" value="ALDOKETO_REDUCTASE_2"/>
    <property type="match status" value="1"/>
</dbReference>
<dbReference type="InterPro" id="IPR020471">
    <property type="entry name" value="AKR"/>
</dbReference>
<evidence type="ECO:0000256" key="4">
    <source>
        <dbReference type="PIRSR" id="PIRSR000097-3"/>
    </source>
</evidence>
<dbReference type="Gene3D" id="3.20.20.100">
    <property type="entry name" value="NADP-dependent oxidoreductase domain"/>
    <property type="match status" value="1"/>
</dbReference>
<reference evidence="6 7" key="1">
    <citation type="submission" date="2019-03" db="EMBL/GenBank/DDBJ databases">
        <title>Rhodosporidium diobovatum UCD-FST 08-225 genome sequencing, assembly, and annotation.</title>
        <authorList>
            <person name="Fakankun I.U."/>
            <person name="Fristensky B."/>
            <person name="Levin D.B."/>
        </authorList>
    </citation>
    <scope>NUCLEOTIDE SEQUENCE [LARGE SCALE GENOMIC DNA]</scope>
    <source>
        <strain evidence="6 7">UCD-FST 08-225</strain>
    </source>
</reference>
<feature type="binding site" evidence="3">
    <location>
        <position position="112"/>
    </location>
    <ligand>
        <name>substrate</name>
    </ligand>
</feature>
<dbReference type="SUPFAM" id="SSF51430">
    <property type="entry name" value="NAD(P)-linked oxidoreductase"/>
    <property type="match status" value="1"/>
</dbReference>
<evidence type="ECO:0000256" key="2">
    <source>
        <dbReference type="PIRSR" id="PIRSR000097-1"/>
    </source>
</evidence>
<evidence type="ECO:0000256" key="3">
    <source>
        <dbReference type="PIRSR" id="PIRSR000097-2"/>
    </source>
</evidence>
<dbReference type="Proteomes" id="UP000311382">
    <property type="component" value="Unassembled WGS sequence"/>
</dbReference>
<evidence type="ECO:0000313" key="7">
    <source>
        <dbReference type="Proteomes" id="UP000311382"/>
    </source>
</evidence>
<gene>
    <name evidence="6" type="ORF">DMC30DRAFT_276354</name>
</gene>
<comment type="caution">
    <text evidence="6">The sequence shown here is derived from an EMBL/GenBank/DDBJ whole genome shotgun (WGS) entry which is preliminary data.</text>
</comment>
<dbReference type="InterPro" id="IPR023210">
    <property type="entry name" value="NADP_OxRdtase_dom"/>
</dbReference>
<dbReference type="OrthoDB" id="416253at2759"/>